<keyword evidence="3" id="KW-1185">Reference proteome</keyword>
<proteinExistence type="predicted"/>
<dbReference type="EMBL" id="JAUCMV010000002">
    <property type="protein sequence ID" value="KAK0417046.1"/>
    <property type="molecule type" value="Genomic_DNA"/>
</dbReference>
<dbReference type="Proteomes" id="UP001175271">
    <property type="component" value="Unassembled WGS sequence"/>
</dbReference>
<name>A0AA39M0G8_9BILA</name>
<feature type="region of interest" description="Disordered" evidence="1">
    <location>
        <begin position="61"/>
        <end position="91"/>
    </location>
</feature>
<feature type="compositionally biased region" description="Polar residues" evidence="1">
    <location>
        <begin position="1"/>
        <end position="10"/>
    </location>
</feature>
<evidence type="ECO:0000313" key="2">
    <source>
        <dbReference type="EMBL" id="KAK0417046.1"/>
    </source>
</evidence>
<comment type="caution">
    <text evidence="2">The sequence shown here is derived from an EMBL/GenBank/DDBJ whole genome shotgun (WGS) entry which is preliminary data.</text>
</comment>
<reference evidence="2" key="1">
    <citation type="submission" date="2023-06" db="EMBL/GenBank/DDBJ databases">
        <title>Genomic analysis of the entomopathogenic nematode Steinernema hermaphroditum.</title>
        <authorList>
            <person name="Schwarz E.M."/>
            <person name="Heppert J.K."/>
            <person name="Baniya A."/>
            <person name="Schwartz H.T."/>
            <person name="Tan C.-H."/>
            <person name="Antoshechkin I."/>
            <person name="Sternberg P.W."/>
            <person name="Goodrich-Blair H."/>
            <person name="Dillman A.R."/>
        </authorList>
    </citation>
    <scope>NUCLEOTIDE SEQUENCE</scope>
    <source>
        <strain evidence="2">PS9179</strain>
        <tissue evidence="2">Whole animal</tissue>
    </source>
</reference>
<feature type="compositionally biased region" description="Basic and acidic residues" evidence="1">
    <location>
        <begin position="70"/>
        <end position="91"/>
    </location>
</feature>
<dbReference type="AlphaFoldDB" id="A0AA39M0G8"/>
<gene>
    <name evidence="2" type="ORF">QR680_012804</name>
</gene>
<evidence type="ECO:0000313" key="3">
    <source>
        <dbReference type="Proteomes" id="UP001175271"/>
    </source>
</evidence>
<feature type="region of interest" description="Disordered" evidence="1">
    <location>
        <begin position="1"/>
        <end position="22"/>
    </location>
</feature>
<evidence type="ECO:0000256" key="1">
    <source>
        <dbReference type="SAM" id="MobiDB-lite"/>
    </source>
</evidence>
<accession>A0AA39M0G8</accession>
<sequence>MLRSWLSSGLQEEPFEDHGPKTAKLFGSRTRECGFGTVSSAEDLNWEGRNKYWYTLKGTSHTAGVQQAHQPRDLPRHQRADSCREFKSHGS</sequence>
<protein>
    <submittedName>
        <fullName evidence="2">Uncharacterized protein</fullName>
    </submittedName>
</protein>
<organism evidence="2 3">
    <name type="scientific">Steinernema hermaphroditum</name>
    <dbReference type="NCBI Taxonomy" id="289476"/>
    <lineage>
        <taxon>Eukaryota</taxon>
        <taxon>Metazoa</taxon>
        <taxon>Ecdysozoa</taxon>
        <taxon>Nematoda</taxon>
        <taxon>Chromadorea</taxon>
        <taxon>Rhabditida</taxon>
        <taxon>Tylenchina</taxon>
        <taxon>Panagrolaimomorpha</taxon>
        <taxon>Strongyloidoidea</taxon>
        <taxon>Steinernematidae</taxon>
        <taxon>Steinernema</taxon>
    </lineage>
</organism>